<keyword evidence="10" id="KW-1185">Reference proteome</keyword>
<proteinExistence type="inferred from homology"/>
<evidence type="ECO:0000313" key="10">
    <source>
        <dbReference type="Proteomes" id="UP000249526"/>
    </source>
</evidence>
<dbReference type="GO" id="GO:0030600">
    <property type="term" value="F:feruloyl esterase activity"/>
    <property type="evidence" value="ECO:0007669"/>
    <property type="project" value="UniProtKB-ARBA"/>
</dbReference>
<evidence type="ECO:0000256" key="2">
    <source>
        <dbReference type="ARBA" id="ARBA00022487"/>
    </source>
</evidence>
<evidence type="ECO:0000256" key="1">
    <source>
        <dbReference type="ARBA" id="ARBA00006249"/>
    </source>
</evidence>
<comment type="similarity">
    <text evidence="1 8">Belongs to the tannase family.</text>
</comment>
<keyword evidence="3" id="KW-0479">Metal-binding</keyword>
<evidence type="ECO:0000256" key="3">
    <source>
        <dbReference type="ARBA" id="ARBA00022723"/>
    </source>
</evidence>
<evidence type="ECO:0000313" key="9">
    <source>
        <dbReference type="EMBL" id="RAH63305.1"/>
    </source>
</evidence>
<dbReference type="Proteomes" id="UP000249526">
    <property type="component" value="Unassembled WGS sequence"/>
</dbReference>
<keyword evidence="4 8" id="KW-0732">Signal</keyword>
<dbReference type="InterPro" id="IPR011118">
    <property type="entry name" value="Tannase/feruloyl_esterase"/>
</dbReference>
<dbReference type="GeneID" id="37167303"/>
<dbReference type="SUPFAM" id="SSF53474">
    <property type="entry name" value="alpha/beta-Hydrolases"/>
    <property type="match status" value="1"/>
</dbReference>
<accession>A0A8G1VSU2</accession>
<reference evidence="9 10" key="1">
    <citation type="submission" date="2018-02" db="EMBL/GenBank/DDBJ databases">
        <title>The genomes of Aspergillus section Nigri reveals drivers in fungal speciation.</title>
        <authorList>
            <consortium name="DOE Joint Genome Institute"/>
            <person name="Vesth T.C."/>
            <person name="Nybo J."/>
            <person name="Theobald S."/>
            <person name="Brandl J."/>
            <person name="Frisvad J.C."/>
            <person name="Nielsen K.F."/>
            <person name="Lyhne E.K."/>
            <person name="Kogle M.E."/>
            <person name="Kuo A."/>
            <person name="Riley R."/>
            <person name="Clum A."/>
            <person name="Nolan M."/>
            <person name="Lipzen A."/>
            <person name="Salamov A."/>
            <person name="Henrissat B."/>
            <person name="Wiebenga A."/>
            <person name="De vries R.P."/>
            <person name="Grigoriev I.V."/>
            <person name="Mortensen U.H."/>
            <person name="Andersen M.R."/>
            <person name="Baker S.E."/>
        </authorList>
    </citation>
    <scope>NUCLEOTIDE SEQUENCE [LARGE SCALE GENOMIC DNA]</scope>
    <source>
        <strain evidence="9 10">CBS 112811</strain>
    </source>
</reference>
<keyword evidence="6" id="KW-0106">Calcium</keyword>
<sequence>MGLSLALATWASLLAVASAQSKCSLPAGDICAYENATTYAAVNAPNCTTSGLQAFVNKLPGLNGTTLSVPYAFYVDSNETLDEFTDYVGASTFTTDIPSVCAFRVNGTNEQGVSWGLGALLPTHFNGSIMMAAPDSGISWGVASAGLRYAFATFASNSGHDEPDHVSGWETPNGNYKAWYDVEPKYSYITGCSDGGRHVMKSIQTYPEDYDGAMAGAPTWWMTHQAFYNYKQTTIGGLAHSNSSIPPKLYPTRLTDSIISNPQGCFFHPEALACSSNKTSNCLTAPQLDTLHKIYNDWTTFDQDLIYPGAWFGSEPTWNTTFGNQHSKSWYIENVLGFKNLTAQDLAYELISEADARNPAHANADDFDLSPFFNRGGKFFHWHGMSDSVVSPGSSVYYHHKATYAALEKGIDIDQHYQLYLIPGLKHCTGTPTCMSALWYLAGPYQAGNFFNFTPANVVDNYVHDSLLTLISWVEDGHGPSYMVTTNFEDNADPTTLLHNRKICPYPRQANWTQTGVSTHEDYWDCVDV</sequence>
<evidence type="ECO:0000256" key="5">
    <source>
        <dbReference type="ARBA" id="ARBA00022801"/>
    </source>
</evidence>
<dbReference type="EC" id="3.1.1.-" evidence="8"/>
<dbReference type="RefSeq" id="XP_025521227.1">
    <property type="nucleotide sequence ID" value="XM_025663901.1"/>
</dbReference>
<feature type="signal peptide" evidence="8">
    <location>
        <begin position="1"/>
        <end position="19"/>
    </location>
</feature>
<keyword evidence="7" id="KW-1015">Disulfide bond</keyword>
<dbReference type="Pfam" id="PF07519">
    <property type="entry name" value="Tannase"/>
    <property type="match status" value="2"/>
</dbReference>
<protein>
    <recommendedName>
        <fullName evidence="8">Carboxylic ester hydrolase</fullName>
        <ecNumber evidence="8">3.1.1.-</ecNumber>
    </recommendedName>
</protein>
<dbReference type="GO" id="GO:0046872">
    <property type="term" value="F:metal ion binding"/>
    <property type="evidence" value="ECO:0007669"/>
    <property type="project" value="UniProtKB-KW"/>
</dbReference>
<evidence type="ECO:0000256" key="8">
    <source>
        <dbReference type="RuleBase" id="RU361238"/>
    </source>
</evidence>
<keyword evidence="2" id="KW-0719">Serine esterase</keyword>
<dbReference type="InterPro" id="IPR029058">
    <property type="entry name" value="AB_hydrolase_fold"/>
</dbReference>
<gene>
    <name evidence="9" type="ORF">BO85DRAFT_495158</name>
</gene>
<evidence type="ECO:0000256" key="4">
    <source>
        <dbReference type="ARBA" id="ARBA00022729"/>
    </source>
</evidence>
<organism evidence="9 10">
    <name type="scientific">Aspergillus piperis CBS 112811</name>
    <dbReference type="NCBI Taxonomy" id="1448313"/>
    <lineage>
        <taxon>Eukaryota</taxon>
        <taxon>Fungi</taxon>
        <taxon>Dikarya</taxon>
        <taxon>Ascomycota</taxon>
        <taxon>Pezizomycotina</taxon>
        <taxon>Eurotiomycetes</taxon>
        <taxon>Eurotiomycetidae</taxon>
        <taxon>Eurotiales</taxon>
        <taxon>Aspergillaceae</taxon>
        <taxon>Aspergillus</taxon>
        <taxon>Aspergillus subgen. Circumdati</taxon>
    </lineage>
</organism>
<dbReference type="PANTHER" id="PTHR33938">
    <property type="entry name" value="FERULOYL ESTERASE B-RELATED"/>
    <property type="match status" value="1"/>
</dbReference>
<feature type="chain" id="PRO_5034337233" description="Carboxylic ester hydrolase" evidence="8">
    <location>
        <begin position="20"/>
        <end position="529"/>
    </location>
</feature>
<evidence type="ECO:0000256" key="6">
    <source>
        <dbReference type="ARBA" id="ARBA00022837"/>
    </source>
</evidence>
<dbReference type="Gene3D" id="3.40.50.1820">
    <property type="entry name" value="alpha/beta hydrolase"/>
    <property type="match status" value="1"/>
</dbReference>
<name>A0A8G1VSU2_9EURO</name>
<keyword evidence="5 8" id="KW-0378">Hydrolase</keyword>
<dbReference type="AlphaFoldDB" id="A0A8G1VSU2"/>
<dbReference type="EMBL" id="KZ825054">
    <property type="protein sequence ID" value="RAH63305.1"/>
    <property type="molecule type" value="Genomic_DNA"/>
</dbReference>
<dbReference type="PANTHER" id="PTHR33938:SF2">
    <property type="entry name" value="CARBOXYLIC ESTER HYDROLASE"/>
    <property type="match status" value="1"/>
</dbReference>
<evidence type="ECO:0000256" key="7">
    <source>
        <dbReference type="ARBA" id="ARBA00023157"/>
    </source>
</evidence>